<evidence type="ECO:0000313" key="2">
    <source>
        <dbReference type="Proteomes" id="UP000325141"/>
    </source>
</evidence>
<reference evidence="1 2" key="1">
    <citation type="submission" date="2019-09" db="EMBL/GenBank/DDBJ databases">
        <title>Genome sequence and assembly of Flavobacterium sp.</title>
        <authorList>
            <person name="Chhetri G."/>
        </authorList>
    </citation>
    <scope>NUCLEOTIDE SEQUENCE [LARGE SCALE GENOMIC DNA]</scope>
    <source>
        <strain evidence="1 2">SNL9</strain>
    </source>
</reference>
<dbReference type="AlphaFoldDB" id="A0A5M6CK28"/>
<comment type="caution">
    <text evidence="1">The sequence shown here is derived from an EMBL/GenBank/DDBJ whole genome shotgun (WGS) entry which is preliminary data.</text>
</comment>
<evidence type="ECO:0000313" key="1">
    <source>
        <dbReference type="EMBL" id="KAA5535581.1"/>
    </source>
</evidence>
<name>A0A5M6CK28_9FLAO</name>
<sequence>MIKIDSTNFDDQFKVLLENKKGENVITGRFDIESIGLIKKIDFIIEFFSLNQIIGSTIKILFWEKDSFLINLMTSMNVTNYWLATSYKNEEIPGTLYIDMSVFDESVFRQLLINHFNFEMAENPSLNIRVQISLTKEKKVTLLDIYDDRGFDIYMLEKE</sequence>
<dbReference type="Proteomes" id="UP000325141">
    <property type="component" value="Unassembled WGS sequence"/>
</dbReference>
<keyword evidence="2" id="KW-1185">Reference proteome</keyword>
<dbReference type="EMBL" id="VWSG01000004">
    <property type="protein sequence ID" value="KAA5535581.1"/>
    <property type="molecule type" value="Genomic_DNA"/>
</dbReference>
<dbReference type="RefSeq" id="WP_150011750.1">
    <property type="nucleotide sequence ID" value="NZ_VWSG01000004.1"/>
</dbReference>
<accession>A0A5M6CK28</accession>
<protein>
    <submittedName>
        <fullName evidence="1">Uncharacterized protein</fullName>
    </submittedName>
</protein>
<organism evidence="1 2">
    <name type="scientific">Paenimyroides baculatum</name>
    <dbReference type="NCBI Taxonomy" id="2608000"/>
    <lineage>
        <taxon>Bacteria</taxon>
        <taxon>Pseudomonadati</taxon>
        <taxon>Bacteroidota</taxon>
        <taxon>Flavobacteriia</taxon>
        <taxon>Flavobacteriales</taxon>
        <taxon>Flavobacteriaceae</taxon>
        <taxon>Paenimyroides</taxon>
    </lineage>
</organism>
<gene>
    <name evidence="1" type="ORF">F0460_07315</name>
</gene>
<proteinExistence type="predicted"/>